<protein>
    <recommendedName>
        <fullName evidence="3">J domain-containing protein</fullName>
    </recommendedName>
</protein>
<dbReference type="Proteomes" id="UP000007799">
    <property type="component" value="Unassembled WGS sequence"/>
</dbReference>
<comment type="similarity">
    <text evidence="1">Belongs to the small GTPase superfamily. Rab family.</text>
</comment>
<keyword evidence="5" id="KW-1185">Reference proteome</keyword>
<dbReference type="AlphaFoldDB" id="F2TX77"/>
<dbReference type="PROSITE" id="PS51421">
    <property type="entry name" value="RAS"/>
    <property type="match status" value="1"/>
</dbReference>
<dbReference type="SUPFAM" id="SSF52540">
    <property type="entry name" value="P-loop containing nucleoside triphosphate hydrolases"/>
    <property type="match status" value="1"/>
</dbReference>
<dbReference type="PROSITE" id="PS51419">
    <property type="entry name" value="RAB"/>
    <property type="match status" value="1"/>
</dbReference>
<dbReference type="FunCoup" id="F2TX77">
    <property type="interactions" value="323"/>
</dbReference>
<evidence type="ECO:0000313" key="4">
    <source>
        <dbReference type="EMBL" id="EGD75986.1"/>
    </source>
</evidence>
<dbReference type="InParanoid" id="F2TX77"/>
<dbReference type="Gene3D" id="1.10.287.110">
    <property type="entry name" value="DnaJ domain"/>
    <property type="match status" value="1"/>
</dbReference>
<dbReference type="eggNOG" id="KOG0098">
    <property type="taxonomic scope" value="Eukaryota"/>
</dbReference>
<dbReference type="SMART" id="SM00173">
    <property type="entry name" value="RAS"/>
    <property type="match status" value="1"/>
</dbReference>
<proteinExistence type="inferred from homology"/>
<dbReference type="NCBIfam" id="TIGR00231">
    <property type="entry name" value="small_GTP"/>
    <property type="match status" value="1"/>
</dbReference>
<feature type="compositionally biased region" description="Low complexity" evidence="2">
    <location>
        <begin position="76"/>
        <end position="96"/>
    </location>
</feature>
<reference evidence="4" key="1">
    <citation type="submission" date="2009-08" db="EMBL/GenBank/DDBJ databases">
        <title>Annotation of Salpingoeca rosetta.</title>
        <authorList>
            <consortium name="The Broad Institute Genome Sequencing Platform"/>
            <person name="Russ C."/>
            <person name="Cuomo C."/>
            <person name="Burger G."/>
            <person name="Gray M.W."/>
            <person name="Holland P.W.H."/>
            <person name="King N."/>
            <person name="Lang F.B.F."/>
            <person name="Roger A.J."/>
            <person name="Ruiz-Trillo I."/>
            <person name="Young S.K."/>
            <person name="Zeng Q."/>
            <person name="Gargeya S."/>
            <person name="Alvarado L."/>
            <person name="Berlin A."/>
            <person name="Chapman S.B."/>
            <person name="Chen Z."/>
            <person name="Freedman E."/>
            <person name="Gellesch M."/>
            <person name="Goldberg J."/>
            <person name="Griggs A."/>
            <person name="Gujja S."/>
            <person name="Heilman E."/>
            <person name="Heiman D."/>
            <person name="Howarth C."/>
            <person name="Mehta T."/>
            <person name="Neiman D."/>
            <person name="Pearson M."/>
            <person name="Roberts A."/>
            <person name="Saif S."/>
            <person name="Shea T."/>
            <person name="Shenoy N."/>
            <person name="Sisk P."/>
            <person name="Stolte C."/>
            <person name="Sykes S."/>
            <person name="White J."/>
            <person name="Yandava C."/>
            <person name="Haas B."/>
            <person name="Nusbaum C."/>
            <person name="Birren B."/>
        </authorList>
    </citation>
    <scope>NUCLEOTIDE SEQUENCE [LARGE SCALE GENOMIC DNA]</scope>
    <source>
        <strain evidence="4">ATCC 50818</strain>
    </source>
</reference>
<dbReference type="InterPro" id="IPR001806">
    <property type="entry name" value="Small_GTPase"/>
</dbReference>
<evidence type="ECO:0000313" key="5">
    <source>
        <dbReference type="Proteomes" id="UP000007799"/>
    </source>
</evidence>
<dbReference type="SUPFAM" id="SSF46565">
    <property type="entry name" value="Chaperone J-domain"/>
    <property type="match status" value="1"/>
</dbReference>
<dbReference type="GeneID" id="16078757"/>
<dbReference type="KEGG" id="sre:PTSG_11628"/>
<dbReference type="InterPro" id="IPR001623">
    <property type="entry name" value="DnaJ_domain"/>
</dbReference>
<dbReference type="PANTHER" id="PTHR47979">
    <property type="entry name" value="DRAB11-RELATED"/>
    <property type="match status" value="1"/>
</dbReference>
<sequence>MERVRRRPVFPKTPQTRRIKVLTLGCTGVGKSCLIKRYCERRFVSKYLPTIGIDYGITVWQPAEQAASGSAQRRQSTSASGTTAGSSSSSSSSSSAASGDALVRVNFFDTSGDDVYYSVRNEFYEYTQGILLVFDVNKRRTFERLNDWLEEMSNEMGQAAMQQCCVVVCANKVDVEPASQPATREGKRTTAQPIPPSQRAVSLGEAQLWAESHGYRLFETSAQTGNNVAEAFHALFAAALSVAGMADVPANVNTVTPRFTKDDLDAVTRVLAAKSDHGALGIGAGSDAAEVQRAFRALAGKIHPDKNQAPGSDDAFKRVLQAKDALLAGQANAA</sequence>
<organism evidence="5">
    <name type="scientific">Salpingoeca rosetta (strain ATCC 50818 / BSB-021)</name>
    <dbReference type="NCBI Taxonomy" id="946362"/>
    <lineage>
        <taxon>Eukaryota</taxon>
        <taxon>Choanoflagellata</taxon>
        <taxon>Craspedida</taxon>
        <taxon>Salpingoecidae</taxon>
        <taxon>Salpingoeca</taxon>
    </lineage>
</organism>
<dbReference type="EMBL" id="GL832956">
    <property type="protein sequence ID" value="EGD75986.1"/>
    <property type="molecule type" value="Genomic_DNA"/>
</dbReference>
<dbReference type="GO" id="GO:0005525">
    <property type="term" value="F:GTP binding"/>
    <property type="evidence" value="ECO:0007669"/>
    <property type="project" value="InterPro"/>
</dbReference>
<dbReference type="InterPro" id="IPR050209">
    <property type="entry name" value="Rab_GTPases_membrane_traffic"/>
</dbReference>
<evidence type="ECO:0000256" key="1">
    <source>
        <dbReference type="ARBA" id="ARBA00006270"/>
    </source>
</evidence>
<name>F2TX77_SALR5</name>
<dbReference type="SMR" id="F2TX77"/>
<dbReference type="Gene3D" id="3.40.50.300">
    <property type="entry name" value="P-loop containing nucleotide triphosphate hydrolases"/>
    <property type="match status" value="1"/>
</dbReference>
<dbReference type="GO" id="GO:0003924">
    <property type="term" value="F:GTPase activity"/>
    <property type="evidence" value="ECO:0007669"/>
    <property type="project" value="InterPro"/>
</dbReference>
<dbReference type="InterPro" id="IPR027417">
    <property type="entry name" value="P-loop_NTPase"/>
</dbReference>
<accession>F2TX77</accession>
<dbReference type="PROSITE" id="PS50076">
    <property type="entry name" value="DNAJ_2"/>
    <property type="match status" value="1"/>
</dbReference>
<dbReference type="PRINTS" id="PR00449">
    <property type="entry name" value="RASTRNSFRMNG"/>
</dbReference>
<dbReference type="SMART" id="SM00175">
    <property type="entry name" value="RAB"/>
    <property type="match status" value="1"/>
</dbReference>
<dbReference type="SMART" id="SM00271">
    <property type="entry name" value="DnaJ"/>
    <property type="match status" value="1"/>
</dbReference>
<dbReference type="InterPro" id="IPR036869">
    <property type="entry name" value="J_dom_sf"/>
</dbReference>
<dbReference type="OMA" id="CAAYYET"/>
<dbReference type="Pfam" id="PF00226">
    <property type="entry name" value="DnaJ"/>
    <property type="match status" value="1"/>
</dbReference>
<dbReference type="Pfam" id="PF00071">
    <property type="entry name" value="Ras"/>
    <property type="match status" value="2"/>
</dbReference>
<feature type="region of interest" description="Disordered" evidence="2">
    <location>
        <begin position="68"/>
        <end position="96"/>
    </location>
</feature>
<feature type="domain" description="J" evidence="3">
    <location>
        <begin position="275"/>
        <end position="334"/>
    </location>
</feature>
<evidence type="ECO:0000256" key="2">
    <source>
        <dbReference type="SAM" id="MobiDB-lite"/>
    </source>
</evidence>
<dbReference type="RefSeq" id="XP_004998161.1">
    <property type="nucleotide sequence ID" value="XM_004998104.1"/>
</dbReference>
<dbReference type="STRING" id="946362.F2TX77"/>
<dbReference type="OrthoDB" id="8830751at2759"/>
<dbReference type="PRINTS" id="PR00625">
    <property type="entry name" value="JDOMAIN"/>
</dbReference>
<evidence type="ECO:0000259" key="3">
    <source>
        <dbReference type="PROSITE" id="PS50076"/>
    </source>
</evidence>
<gene>
    <name evidence="4" type="ORF">PTSG_11628</name>
</gene>
<dbReference type="InterPro" id="IPR005225">
    <property type="entry name" value="Small_GTP-bd"/>
</dbReference>
<dbReference type="SMART" id="SM00174">
    <property type="entry name" value="RHO"/>
    <property type="match status" value="1"/>
</dbReference>
<dbReference type="CDD" id="cd06257">
    <property type="entry name" value="DnaJ"/>
    <property type="match status" value="1"/>
</dbReference>